<dbReference type="RefSeq" id="WP_246500407.1">
    <property type="nucleotide sequence ID" value="NZ_JAGINP010000002.1"/>
</dbReference>
<dbReference type="SUPFAM" id="SSF50129">
    <property type="entry name" value="GroES-like"/>
    <property type="match status" value="1"/>
</dbReference>
<dbReference type="CDD" id="cd07821">
    <property type="entry name" value="PYR_PYL_RCAR_like"/>
    <property type="match status" value="1"/>
</dbReference>
<organism evidence="5 6">
    <name type="scientific">Azospirillum rugosum</name>
    <dbReference type="NCBI Taxonomy" id="416170"/>
    <lineage>
        <taxon>Bacteria</taxon>
        <taxon>Pseudomonadati</taxon>
        <taxon>Pseudomonadota</taxon>
        <taxon>Alphaproteobacteria</taxon>
        <taxon>Rhodospirillales</taxon>
        <taxon>Azospirillaceae</taxon>
        <taxon>Azospirillum</taxon>
    </lineage>
</organism>
<evidence type="ECO:0000256" key="3">
    <source>
        <dbReference type="SAM" id="MobiDB-lite"/>
    </source>
</evidence>
<dbReference type="Pfam" id="PF10604">
    <property type="entry name" value="Polyketide_cyc2"/>
    <property type="match status" value="1"/>
</dbReference>
<dbReference type="PANTHER" id="PTHR48106:SF13">
    <property type="entry name" value="QUINONE OXIDOREDUCTASE-RELATED"/>
    <property type="match status" value="1"/>
</dbReference>
<feature type="region of interest" description="Disordered" evidence="3">
    <location>
        <begin position="146"/>
        <end position="168"/>
    </location>
</feature>
<dbReference type="InterPro" id="IPR036291">
    <property type="entry name" value="NAD(P)-bd_dom_sf"/>
</dbReference>
<dbReference type="Proteomes" id="UP000781958">
    <property type="component" value="Unassembled WGS sequence"/>
</dbReference>
<dbReference type="InterPro" id="IPR019587">
    <property type="entry name" value="Polyketide_cyclase/dehydratase"/>
</dbReference>
<accession>A0ABS4SFN2</accession>
<dbReference type="InterPro" id="IPR023393">
    <property type="entry name" value="START-like_dom_sf"/>
</dbReference>
<name>A0ABS4SFN2_9PROT</name>
<dbReference type="Gene3D" id="3.30.530.20">
    <property type="match status" value="1"/>
</dbReference>
<dbReference type="InterPro" id="IPR047618">
    <property type="entry name" value="QOR-like"/>
</dbReference>
<sequence length="499" mass="52935">MPRVVRSTVIDAPVAEVWRILRDFNSHRDWHPAVADSVIEDGQAPDSVGAVRRFRLTGGAVLREQLLSLSDRDFTLSYCILDAPLPLFGYVAHIRLKPVTDGNRTFWTWTSDFDCPPEREAEMVRLVAEGVYEAGFAGMAKALRRGRGPLPNPPPLRGGGDGGTLSRNAGEGWGGGMCDAIVARAYGPPDVLQWTRVAVPPPGPGEVTVRHTAIGVNFIDVYCRTGYFRLLQPPGVPGMEGVGVIDSIGPGVTGLSPGDRVGYACAPVGAYAERRTMPAELLVSLPDDIDDETAAATLLKGMTAEFLLHRVHPLAAGETAVVHAAAGGVGVLLCQWAGALGATVIGVVGSEAKARIARAQGCAHVVLTTDDVPGRVLELTGGRGADVVYDAVGRDSLARDLAMLAPCGHIVSYGQAGGHLEPLDVASLAERSARLSRPNFGHYAGTPAQVRLSSQRLFDALRRGLVRPFVGARFPLREAAQAHRRLEDRASVGATILFP</sequence>
<dbReference type="SUPFAM" id="SSF51735">
    <property type="entry name" value="NAD(P)-binding Rossmann-fold domains"/>
    <property type="match status" value="1"/>
</dbReference>
<dbReference type="CDD" id="cd05286">
    <property type="entry name" value="QOR2"/>
    <property type="match status" value="1"/>
</dbReference>
<dbReference type="InterPro" id="IPR013149">
    <property type="entry name" value="ADH-like_C"/>
</dbReference>
<gene>
    <name evidence="5" type="ORF">J2851_000972</name>
</gene>
<dbReference type="Gene3D" id="3.40.50.720">
    <property type="entry name" value="NAD(P)-binding Rossmann-like Domain"/>
    <property type="match status" value="1"/>
</dbReference>
<evidence type="ECO:0000313" key="6">
    <source>
        <dbReference type="Proteomes" id="UP000781958"/>
    </source>
</evidence>
<evidence type="ECO:0000256" key="2">
    <source>
        <dbReference type="ARBA" id="ARBA00023002"/>
    </source>
</evidence>
<dbReference type="Gene3D" id="3.90.180.10">
    <property type="entry name" value="Medium-chain alcohol dehydrogenases, catalytic domain"/>
    <property type="match status" value="1"/>
</dbReference>
<dbReference type="Pfam" id="PF00107">
    <property type="entry name" value="ADH_zinc_N"/>
    <property type="match status" value="1"/>
</dbReference>
<dbReference type="PANTHER" id="PTHR48106">
    <property type="entry name" value="QUINONE OXIDOREDUCTASE PIG3-RELATED"/>
    <property type="match status" value="1"/>
</dbReference>
<comment type="caution">
    <text evidence="5">The sequence shown here is derived from an EMBL/GenBank/DDBJ whole genome shotgun (WGS) entry which is preliminary data.</text>
</comment>
<protein>
    <submittedName>
        <fullName evidence="5">NADPH:quinone reductase-like Zn-dependent oxidoreductase</fullName>
    </submittedName>
</protein>
<feature type="domain" description="Enoyl reductase (ER)" evidence="4">
    <location>
        <begin position="187"/>
        <end position="497"/>
    </location>
</feature>
<dbReference type="InterPro" id="IPR011032">
    <property type="entry name" value="GroES-like_sf"/>
</dbReference>
<keyword evidence="2" id="KW-0560">Oxidoreductase</keyword>
<reference evidence="5 6" key="1">
    <citation type="submission" date="2021-03" db="EMBL/GenBank/DDBJ databases">
        <title>Genomic Encyclopedia of Type Strains, Phase III (KMG-III): the genomes of soil and plant-associated and newly described type strains.</title>
        <authorList>
            <person name="Whitman W."/>
        </authorList>
    </citation>
    <scope>NUCLEOTIDE SEQUENCE [LARGE SCALE GENOMIC DNA]</scope>
    <source>
        <strain evidence="5 6">IMMIB AFH-6</strain>
    </source>
</reference>
<dbReference type="SMART" id="SM00829">
    <property type="entry name" value="PKS_ER"/>
    <property type="match status" value="1"/>
</dbReference>
<evidence type="ECO:0000313" key="5">
    <source>
        <dbReference type="EMBL" id="MBP2291230.1"/>
    </source>
</evidence>
<keyword evidence="1" id="KW-0521">NADP</keyword>
<keyword evidence="6" id="KW-1185">Reference proteome</keyword>
<dbReference type="EMBL" id="JAGINP010000002">
    <property type="protein sequence ID" value="MBP2291230.1"/>
    <property type="molecule type" value="Genomic_DNA"/>
</dbReference>
<dbReference type="InterPro" id="IPR013154">
    <property type="entry name" value="ADH-like_N"/>
</dbReference>
<dbReference type="SUPFAM" id="SSF55961">
    <property type="entry name" value="Bet v1-like"/>
    <property type="match status" value="1"/>
</dbReference>
<evidence type="ECO:0000256" key="1">
    <source>
        <dbReference type="ARBA" id="ARBA00022857"/>
    </source>
</evidence>
<evidence type="ECO:0000259" key="4">
    <source>
        <dbReference type="SMART" id="SM00829"/>
    </source>
</evidence>
<dbReference type="Pfam" id="PF08240">
    <property type="entry name" value="ADH_N"/>
    <property type="match status" value="1"/>
</dbReference>
<proteinExistence type="predicted"/>
<dbReference type="InterPro" id="IPR020843">
    <property type="entry name" value="ER"/>
</dbReference>